<feature type="binding site" evidence="7">
    <location>
        <position position="355"/>
    </location>
    <ligand>
        <name>ATP</name>
        <dbReference type="ChEBI" id="CHEBI:30616"/>
    </ligand>
</feature>
<dbReference type="CDD" id="cd05123">
    <property type="entry name" value="STKc_AGC"/>
    <property type="match status" value="1"/>
</dbReference>
<dbReference type="Gene3D" id="3.30.530.20">
    <property type="match status" value="1"/>
</dbReference>
<comment type="caution">
    <text evidence="11">The sequence shown here is derived from an EMBL/GenBank/DDBJ whole genome shotgun (WGS) entry which is preliminary data.</text>
</comment>
<keyword evidence="5" id="KW-0418">Kinase</keyword>
<dbReference type="InterPro" id="IPR008271">
    <property type="entry name" value="Ser/Thr_kinase_AS"/>
</dbReference>
<evidence type="ECO:0000256" key="7">
    <source>
        <dbReference type="PROSITE-ProRule" id="PRU10141"/>
    </source>
</evidence>
<dbReference type="Pfam" id="PF00433">
    <property type="entry name" value="Pkinase_C"/>
    <property type="match status" value="1"/>
</dbReference>
<feature type="domain" description="Protein kinase" evidence="9">
    <location>
        <begin position="326"/>
        <end position="596"/>
    </location>
</feature>
<dbReference type="SMART" id="SM00133">
    <property type="entry name" value="S_TK_X"/>
    <property type="match status" value="1"/>
</dbReference>
<dbReference type="Proteomes" id="UP001165060">
    <property type="component" value="Unassembled WGS sequence"/>
</dbReference>
<keyword evidence="2" id="KW-0597">Phosphoprotein</keyword>
<dbReference type="PROSITE" id="PS00107">
    <property type="entry name" value="PROTEIN_KINASE_ATP"/>
    <property type="match status" value="1"/>
</dbReference>
<gene>
    <name evidence="11" type="ORF">TeGR_g4395</name>
</gene>
<dbReference type="Gene3D" id="1.10.510.10">
    <property type="entry name" value="Transferase(Phosphotransferase) domain 1"/>
    <property type="match status" value="1"/>
</dbReference>
<feature type="region of interest" description="Disordered" evidence="8">
    <location>
        <begin position="1"/>
        <end position="88"/>
    </location>
</feature>
<evidence type="ECO:0000256" key="5">
    <source>
        <dbReference type="ARBA" id="ARBA00022777"/>
    </source>
</evidence>
<dbReference type="SUPFAM" id="SSF55961">
    <property type="entry name" value="Bet v1-like"/>
    <property type="match status" value="1"/>
</dbReference>
<accession>A0ABQ6N9K1</accession>
<dbReference type="InterPro" id="IPR011009">
    <property type="entry name" value="Kinase-like_dom_sf"/>
</dbReference>
<dbReference type="SMART" id="SM00220">
    <property type="entry name" value="S_TKc"/>
    <property type="match status" value="1"/>
</dbReference>
<sequence length="718" mass="79259">YRTPRSSCDRKFHECDENEGEEQEEEENDPLQTNFEGVKLVVDRTGSLSLGPASASNSPNNSTSTSTSTSSSTAVCVPAAPPPPEKESAKWARCKHCGERVTRTMEAIESHSETCHETKLAQKRNLSGDASAANPKFNIDDYLGDVSDPGASKLGGVTRRPSLDASTKRVGSTRVLYRVSKSTYPSLIRPREACVLQDSFTDESDGTVYIYEVSVLHHSVYGSKGHVTEECLLRAHIARPDPTDKKRSILTIISQVDARSSSLPGWLGNILKDNGGAQNTEAMIKMLRELNEATDQNAKLMYLGDSDDENDDGDEEGEGDATLEDFELLSVLGRGGFGKVMLVRHKETAGVYAMKILKKQELVRRRQVERTKTERHILEKASGHPFIVSLAYAFQTSTKLCMDFVQGGDFFTFLRKVGRMKESWAQLYVCEIALALQSLHDIGIIYRDLKPENVLLERDGHIKITDFGLSRSFEVRDALPDDIEKGRGAMGYQTRSFCGTEQYMAPEMLLQRGHTKGVDWWCLGLLMHEMITCRHPFHGGTHYDTLRNMVSKPPNLDQRLSEPAQSLLRGLLTKDASKRFGCSPLGAKELQVHKFFIGLNWNSVLAKKIAAPYIPQTSDVEDVSNFEAVFTKEKPHDSVVAPDSKEVKGGGFWSGMKNAFGNKGVKAKPKKGRGDKRVESLSQFNDFAFQNDEALATIAKVDVKDSNSGGGGSGAGLK</sequence>
<dbReference type="PROSITE" id="PS50011">
    <property type="entry name" value="PROTEIN_KINASE_DOM"/>
    <property type="match status" value="1"/>
</dbReference>
<proteinExistence type="predicted"/>
<dbReference type="InterPro" id="IPR000719">
    <property type="entry name" value="Prot_kinase_dom"/>
</dbReference>
<keyword evidence="4 7" id="KW-0547">Nucleotide-binding</keyword>
<dbReference type="SUPFAM" id="SSF56112">
    <property type="entry name" value="Protein kinase-like (PK-like)"/>
    <property type="match status" value="1"/>
</dbReference>
<reference evidence="11 12" key="1">
    <citation type="journal article" date="2023" name="Commun. Biol.">
        <title>Genome analysis of Parmales, the sister group of diatoms, reveals the evolutionary specialization of diatoms from phago-mixotrophs to photoautotrophs.</title>
        <authorList>
            <person name="Ban H."/>
            <person name="Sato S."/>
            <person name="Yoshikawa S."/>
            <person name="Yamada K."/>
            <person name="Nakamura Y."/>
            <person name="Ichinomiya M."/>
            <person name="Sato N."/>
            <person name="Blanc-Mathieu R."/>
            <person name="Endo H."/>
            <person name="Kuwata A."/>
            <person name="Ogata H."/>
        </authorList>
    </citation>
    <scope>NUCLEOTIDE SEQUENCE [LARGE SCALE GENOMIC DNA]</scope>
</reference>
<feature type="non-terminal residue" evidence="11">
    <location>
        <position position="1"/>
    </location>
</feature>
<dbReference type="Gene3D" id="3.30.200.20">
    <property type="entry name" value="Phosphorylase Kinase, domain 1"/>
    <property type="match status" value="1"/>
</dbReference>
<evidence type="ECO:0000256" key="1">
    <source>
        <dbReference type="ARBA" id="ARBA00022527"/>
    </source>
</evidence>
<dbReference type="InterPro" id="IPR023393">
    <property type="entry name" value="START-like_dom_sf"/>
</dbReference>
<feature type="compositionally biased region" description="Acidic residues" evidence="8">
    <location>
        <begin position="16"/>
        <end position="29"/>
    </location>
</feature>
<feature type="domain" description="AGC-kinase C-terminal" evidence="10">
    <location>
        <begin position="597"/>
        <end position="699"/>
    </location>
</feature>
<evidence type="ECO:0000313" key="12">
    <source>
        <dbReference type="Proteomes" id="UP001165060"/>
    </source>
</evidence>
<evidence type="ECO:0000259" key="9">
    <source>
        <dbReference type="PROSITE" id="PS50011"/>
    </source>
</evidence>
<dbReference type="EMBL" id="BRYB01006569">
    <property type="protein sequence ID" value="GMI51971.1"/>
    <property type="molecule type" value="Genomic_DNA"/>
</dbReference>
<evidence type="ECO:0000313" key="11">
    <source>
        <dbReference type="EMBL" id="GMI51971.1"/>
    </source>
</evidence>
<dbReference type="InterPro" id="IPR045270">
    <property type="entry name" value="STKc_AGC"/>
</dbReference>
<feature type="compositionally biased region" description="Low complexity" evidence="8">
    <location>
        <begin position="52"/>
        <end position="78"/>
    </location>
</feature>
<dbReference type="InterPro" id="IPR000961">
    <property type="entry name" value="AGC-kinase_C"/>
</dbReference>
<name>A0ABQ6N9K1_9STRA</name>
<dbReference type="InterPro" id="IPR017441">
    <property type="entry name" value="Protein_kinase_ATP_BS"/>
</dbReference>
<dbReference type="PROSITE" id="PS00108">
    <property type="entry name" value="PROTEIN_KINASE_ST"/>
    <property type="match status" value="1"/>
</dbReference>
<keyword evidence="12" id="KW-1185">Reference proteome</keyword>
<evidence type="ECO:0000256" key="8">
    <source>
        <dbReference type="SAM" id="MobiDB-lite"/>
    </source>
</evidence>
<dbReference type="PROSITE" id="PS51285">
    <property type="entry name" value="AGC_KINASE_CTER"/>
    <property type="match status" value="1"/>
</dbReference>
<dbReference type="InterPro" id="IPR017892">
    <property type="entry name" value="Pkinase_C"/>
</dbReference>
<protein>
    <submittedName>
        <fullName evidence="11">Uncharacterized protein</fullName>
    </submittedName>
</protein>
<dbReference type="PANTHER" id="PTHR24351">
    <property type="entry name" value="RIBOSOMAL PROTEIN S6 KINASE"/>
    <property type="match status" value="1"/>
</dbReference>
<evidence type="ECO:0000256" key="6">
    <source>
        <dbReference type="ARBA" id="ARBA00022840"/>
    </source>
</evidence>
<dbReference type="Pfam" id="PF00069">
    <property type="entry name" value="Pkinase"/>
    <property type="match status" value="1"/>
</dbReference>
<evidence type="ECO:0000259" key="10">
    <source>
        <dbReference type="PROSITE" id="PS51285"/>
    </source>
</evidence>
<organism evidence="11 12">
    <name type="scientific">Tetraparma gracilis</name>
    <dbReference type="NCBI Taxonomy" id="2962635"/>
    <lineage>
        <taxon>Eukaryota</taxon>
        <taxon>Sar</taxon>
        <taxon>Stramenopiles</taxon>
        <taxon>Ochrophyta</taxon>
        <taxon>Bolidophyceae</taxon>
        <taxon>Parmales</taxon>
        <taxon>Triparmaceae</taxon>
        <taxon>Tetraparma</taxon>
    </lineage>
</organism>
<keyword evidence="6 7" id="KW-0067">ATP-binding</keyword>
<evidence type="ECO:0000256" key="4">
    <source>
        <dbReference type="ARBA" id="ARBA00022741"/>
    </source>
</evidence>
<keyword evidence="3" id="KW-0808">Transferase</keyword>
<evidence type="ECO:0000256" key="2">
    <source>
        <dbReference type="ARBA" id="ARBA00022553"/>
    </source>
</evidence>
<keyword evidence="1" id="KW-0723">Serine/threonine-protein kinase</keyword>
<evidence type="ECO:0000256" key="3">
    <source>
        <dbReference type="ARBA" id="ARBA00022679"/>
    </source>
</evidence>